<dbReference type="Proteomes" id="UP000027120">
    <property type="component" value="Unassembled WGS sequence"/>
</dbReference>
<dbReference type="SUPFAM" id="SSF52540">
    <property type="entry name" value="P-loop containing nucleoside triphosphate hydrolases"/>
    <property type="match status" value="1"/>
</dbReference>
<dbReference type="PANTHER" id="PTHR36766:SF45">
    <property type="entry name" value="NB-ARC DOMAIN-CONTAINING PROTEIN"/>
    <property type="match status" value="1"/>
</dbReference>
<dbReference type="Pfam" id="PF00560">
    <property type="entry name" value="LRR_1"/>
    <property type="match status" value="2"/>
</dbReference>
<dbReference type="SMR" id="A0A067F624"/>
<dbReference type="Gene3D" id="3.40.50.300">
    <property type="entry name" value="P-loop containing nucleotide triphosphate hydrolases"/>
    <property type="match status" value="1"/>
</dbReference>
<dbReference type="PANTHER" id="PTHR36766">
    <property type="entry name" value="PLANT BROAD-SPECTRUM MILDEW RESISTANCE PROTEIN RPW8"/>
    <property type="match status" value="1"/>
</dbReference>
<keyword evidence="6" id="KW-1185">Reference proteome</keyword>
<dbReference type="GO" id="GO:0006952">
    <property type="term" value="P:defense response"/>
    <property type="evidence" value="ECO:0007669"/>
    <property type="project" value="UniProtKB-KW"/>
</dbReference>
<dbReference type="InterPro" id="IPR058922">
    <property type="entry name" value="WHD_DRP"/>
</dbReference>
<dbReference type="InterPro" id="IPR001611">
    <property type="entry name" value="Leu-rich_rpt"/>
</dbReference>
<evidence type="ECO:0000313" key="5">
    <source>
        <dbReference type="EMBL" id="KDO58641.1"/>
    </source>
</evidence>
<name>A0A067F624_CITSI</name>
<dbReference type="Pfam" id="PF00931">
    <property type="entry name" value="NB-ARC"/>
    <property type="match status" value="1"/>
</dbReference>
<keyword evidence="1" id="KW-0433">Leucine-rich repeat</keyword>
<dbReference type="InterPro" id="IPR032675">
    <property type="entry name" value="LRR_dom_sf"/>
</dbReference>
<evidence type="ECO:0000256" key="3">
    <source>
        <dbReference type="ARBA" id="ARBA00022821"/>
    </source>
</evidence>
<evidence type="ECO:0000259" key="4">
    <source>
        <dbReference type="SMART" id="SM00382"/>
    </source>
</evidence>
<dbReference type="InterPro" id="IPR042197">
    <property type="entry name" value="Apaf_helical"/>
</dbReference>
<sequence length="826" mass="93718">MKEVENAYKNSRKVRSLNLCNGFCYRPVVPHYDIAVKIKNLSKTLDDIAREKDRFSFSLTSGTRELKPPMTTSVIDVSKVRGRDEEKKTIIDLLLGSSSQEKMSLPIISILGTGGVGKTTLARLVFNEVKVDAHFDKRIWVCFSDPVDEIRVAKAILESFRDVVSAVAAFDTLLRHIEKSVKGKKFLLVLDDVWSGNPTKWEELVSTLKFGSPESRILVTTRKEDVAKMMRTTSMILLAKLPDNDCWSLFSQIAFSGRTTEECQKLTDIGRMIADKCNGLPLAAKTSGSLLSLKTTMEQWKTVLDSEIWKVEDVEKGLLPPLVISYFDLPSIVRRCFSYCAIFPKGYEINKDHLIKLWMAQGYLKVEGREDMELIGEECFVNLATRSFFQDFERSEYDGSIISCKMHDIVHDFAQFLAQPMCNETKLRSLSIVHKSNSSTIFPGIRDSVADIALPSLFDRLTCLRTLCLRCHERHFCLSIARLPRNIKKLKHLRYLNLSNNDAIYELPEALCDLCNLQTLDVSNCGNLHALPQGIAKLINLRHLINEGTPLLYLPKGLERLTCLRTLSEFTVSDIENVSKAGSLQCLQNLNHLQGSLVLTALGNVTDVGEAKSAKLESKKHLVCLRLEFIKLGRVELVDKDNEVLEALQPSPDLEKLTICDYKSKIISPSWLMSLTELRMLNLQRCGKCEQLPSLGRLPSLESLVVEALSSVRRVGNEFLGIESDDISLSSSSVVFPKLKFLEFRDMDEWEEWDYVISGQKDIKIMPRLHRLKLDGCHKLKALPDHLLLTTKMNELTMNWCSVLKERYGRTGDWRYKVSHIPNIRD</sequence>
<dbReference type="Pfam" id="PF23559">
    <property type="entry name" value="WHD_DRP"/>
    <property type="match status" value="1"/>
</dbReference>
<dbReference type="Gene3D" id="1.10.10.10">
    <property type="entry name" value="Winged helix-like DNA-binding domain superfamily/Winged helix DNA-binding domain"/>
    <property type="match status" value="1"/>
</dbReference>
<gene>
    <name evidence="5" type="ORF">CISIN_1g003367mg</name>
</gene>
<accession>A0A067F624</accession>
<dbReference type="EMBL" id="KK784946">
    <property type="protein sequence ID" value="KDO58641.1"/>
    <property type="molecule type" value="Genomic_DNA"/>
</dbReference>
<dbReference type="AlphaFoldDB" id="A0A067F624"/>
<keyword evidence="3" id="KW-0611">Plant defense</keyword>
<dbReference type="PRINTS" id="PR00364">
    <property type="entry name" value="DISEASERSIST"/>
</dbReference>
<dbReference type="InterPro" id="IPR027417">
    <property type="entry name" value="P-loop_NTPase"/>
</dbReference>
<dbReference type="SMART" id="SM00382">
    <property type="entry name" value="AAA"/>
    <property type="match status" value="1"/>
</dbReference>
<dbReference type="InterPro" id="IPR056789">
    <property type="entry name" value="LRR_R13L1-DRL21"/>
</dbReference>
<dbReference type="Gene3D" id="3.80.10.10">
    <property type="entry name" value="Ribonuclease Inhibitor"/>
    <property type="match status" value="1"/>
</dbReference>
<evidence type="ECO:0000313" key="6">
    <source>
        <dbReference type="Proteomes" id="UP000027120"/>
    </source>
</evidence>
<dbReference type="Gene3D" id="1.10.8.430">
    <property type="entry name" value="Helical domain of apoptotic protease-activating factors"/>
    <property type="match status" value="1"/>
</dbReference>
<proteinExistence type="predicted"/>
<dbReference type="SUPFAM" id="SSF52058">
    <property type="entry name" value="L domain-like"/>
    <property type="match status" value="1"/>
</dbReference>
<dbReference type="InterPro" id="IPR003593">
    <property type="entry name" value="AAA+_ATPase"/>
</dbReference>
<dbReference type="Pfam" id="PF25019">
    <property type="entry name" value="LRR_R13L1-DRL21"/>
    <property type="match status" value="1"/>
</dbReference>
<keyword evidence="2" id="KW-0677">Repeat</keyword>
<dbReference type="FunFam" id="1.10.10.10:FF:000322">
    <property type="entry name" value="Probable disease resistance protein At1g63360"/>
    <property type="match status" value="1"/>
</dbReference>
<dbReference type="GO" id="GO:0043531">
    <property type="term" value="F:ADP binding"/>
    <property type="evidence" value="ECO:0007669"/>
    <property type="project" value="InterPro"/>
</dbReference>
<evidence type="ECO:0000256" key="2">
    <source>
        <dbReference type="ARBA" id="ARBA00022737"/>
    </source>
</evidence>
<feature type="domain" description="AAA+ ATPase" evidence="4">
    <location>
        <begin position="104"/>
        <end position="241"/>
    </location>
</feature>
<organism evidence="5 6">
    <name type="scientific">Citrus sinensis</name>
    <name type="common">Sweet orange</name>
    <name type="synonym">Citrus aurantium var. sinensis</name>
    <dbReference type="NCBI Taxonomy" id="2711"/>
    <lineage>
        <taxon>Eukaryota</taxon>
        <taxon>Viridiplantae</taxon>
        <taxon>Streptophyta</taxon>
        <taxon>Embryophyta</taxon>
        <taxon>Tracheophyta</taxon>
        <taxon>Spermatophyta</taxon>
        <taxon>Magnoliopsida</taxon>
        <taxon>eudicotyledons</taxon>
        <taxon>Gunneridae</taxon>
        <taxon>Pentapetalae</taxon>
        <taxon>rosids</taxon>
        <taxon>malvids</taxon>
        <taxon>Sapindales</taxon>
        <taxon>Rutaceae</taxon>
        <taxon>Aurantioideae</taxon>
        <taxon>Citrus</taxon>
    </lineage>
</organism>
<protein>
    <recommendedName>
        <fullName evidence="4">AAA+ ATPase domain-containing protein</fullName>
    </recommendedName>
</protein>
<dbReference type="InterPro" id="IPR002182">
    <property type="entry name" value="NB-ARC"/>
</dbReference>
<evidence type="ECO:0000256" key="1">
    <source>
        <dbReference type="ARBA" id="ARBA00022614"/>
    </source>
</evidence>
<dbReference type="InterPro" id="IPR036388">
    <property type="entry name" value="WH-like_DNA-bd_sf"/>
</dbReference>
<reference evidence="5 6" key="1">
    <citation type="submission" date="2014-04" db="EMBL/GenBank/DDBJ databases">
        <authorList>
            <consortium name="International Citrus Genome Consortium"/>
            <person name="Gmitter F."/>
            <person name="Chen C."/>
            <person name="Farmerie W."/>
            <person name="Harkins T."/>
            <person name="Desany B."/>
            <person name="Mohiuddin M."/>
            <person name="Kodira C."/>
            <person name="Borodovsky M."/>
            <person name="Lomsadze A."/>
            <person name="Burns P."/>
            <person name="Jenkins J."/>
            <person name="Prochnik S."/>
            <person name="Shu S."/>
            <person name="Chapman J."/>
            <person name="Pitluck S."/>
            <person name="Schmutz J."/>
            <person name="Rokhsar D."/>
        </authorList>
    </citation>
    <scope>NUCLEOTIDE SEQUENCE</scope>
</reference>